<evidence type="ECO:0000313" key="1">
    <source>
        <dbReference type="EMBL" id="MDS0261098.1"/>
    </source>
</evidence>
<sequence>MTVSEDSYISVYYLYRDGDPAAIETAHQNAFSDYPQLTWDPPFLRGEFGNVSIGCEDIAAEMTGMDHPQNYTYDGGEEKWDLFETPLCEYFLKSDHDLGTDALVDQFVEMVVTGYESTDDPPLAAHAESPTVRAGAHATTSPPFTAESLAHDAYEYLSWITIFTPSVVETYGRETLLSAPAWETRELTDGAVLVVAYGDPHNPDRDQHVAAARHIGLESYYDG</sequence>
<dbReference type="EMBL" id="JAMQON010000005">
    <property type="protein sequence ID" value="MDS0261098.1"/>
    <property type="molecule type" value="Genomic_DNA"/>
</dbReference>
<keyword evidence="2" id="KW-1185">Reference proteome</keyword>
<dbReference type="Proteomes" id="UP001259659">
    <property type="component" value="Unassembled WGS sequence"/>
</dbReference>
<proteinExistence type="predicted"/>
<accession>A0ABU2FFR4</accession>
<organism evidence="1 2">
    <name type="scientific">Haloarcula saliterrae</name>
    <dbReference type="NCBI Taxonomy" id="2950534"/>
    <lineage>
        <taxon>Archaea</taxon>
        <taxon>Methanobacteriati</taxon>
        <taxon>Methanobacteriota</taxon>
        <taxon>Stenosarchaea group</taxon>
        <taxon>Halobacteria</taxon>
        <taxon>Halobacteriales</taxon>
        <taxon>Haloarculaceae</taxon>
        <taxon>Haloarcula</taxon>
    </lineage>
</organism>
<name>A0ABU2FFR4_9EURY</name>
<gene>
    <name evidence="1" type="ORF">NDI56_16995</name>
</gene>
<reference evidence="1 2" key="1">
    <citation type="submission" date="2022-06" db="EMBL/GenBank/DDBJ databases">
        <title>Haloarcula sp. a new haloarchaeum isolate from saline soil.</title>
        <authorList>
            <person name="Strakova D."/>
            <person name="Galisteo C."/>
            <person name="Sanchez-Porro C."/>
            <person name="Ventosa A."/>
        </authorList>
    </citation>
    <scope>NUCLEOTIDE SEQUENCE [LARGE SCALE GENOMIC DNA]</scope>
    <source>
        <strain evidence="1 2">S1CR25-12</strain>
    </source>
</reference>
<protein>
    <submittedName>
        <fullName evidence="1">Uncharacterized protein</fullName>
    </submittedName>
</protein>
<comment type="caution">
    <text evidence="1">The sequence shown here is derived from an EMBL/GenBank/DDBJ whole genome shotgun (WGS) entry which is preliminary data.</text>
</comment>
<evidence type="ECO:0000313" key="2">
    <source>
        <dbReference type="Proteomes" id="UP001259659"/>
    </source>
</evidence>
<dbReference type="RefSeq" id="WP_310920897.1">
    <property type="nucleotide sequence ID" value="NZ_JAMQON010000005.1"/>
</dbReference>